<proteinExistence type="predicted"/>
<dbReference type="OrthoDB" id="9772960at2"/>
<organism evidence="7 8">
    <name type="scientific">Fervidicola ferrireducens</name>
    <dbReference type="NCBI Taxonomy" id="520764"/>
    <lineage>
        <taxon>Bacteria</taxon>
        <taxon>Bacillati</taxon>
        <taxon>Bacillota</taxon>
        <taxon>Clostridia</taxon>
        <taxon>Thermosediminibacterales</taxon>
        <taxon>Thermosediminibacteraceae</taxon>
        <taxon>Fervidicola</taxon>
    </lineage>
</organism>
<dbReference type="UniPathway" id="UPA00148"/>
<dbReference type="CDD" id="cd11646">
    <property type="entry name" value="Precorrin_3B_C17_MT"/>
    <property type="match status" value="1"/>
</dbReference>
<dbReference type="InterPro" id="IPR000878">
    <property type="entry name" value="4pyrrol_Mease"/>
</dbReference>
<dbReference type="InterPro" id="IPR014777">
    <property type="entry name" value="4pyrrole_Mease_sub1"/>
</dbReference>
<comment type="caution">
    <text evidence="7">The sequence shown here is derived from an EMBL/GenBank/DDBJ whole genome shotgun (WGS) entry which is preliminary data.</text>
</comment>
<dbReference type="InterPro" id="IPR006363">
    <property type="entry name" value="Cbl_synth_CobJ/CibH_dom"/>
</dbReference>
<sequence length="243" mass="26410">MSWIKVVGIGPGCMDDLTPRALRAIVEANAVVGYVKYLKFIDSLVEGKTVVASGMRTEAERCKKAIELYKKGLKVSVISGGDPGIYGMAGLLLELAVKEGLRAEIEVVPGITALNFASSLLGAPIMQDFAAISLSDHLTPWQIIEKRLDMAAAADFVIALYNPASSERPESFRKACDILMKHKKADTPVGIVKNAFREGEWVKLTTLFEAPDYPVDMNTIVIVGSSSTKVMGNWMITPRGYEI</sequence>
<name>A0A140LB26_9FIRM</name>
<dbReference type="STRING" id="520764.AN618_09490"/>
<comment type="pathway">
    <text evidence="1">Cofactor biosynthesis; adenosylcobalamin biosynthesis.</text>
</comment>
<dbReference type="PANTHER" id="PTHR47036">
    <property type="entry name" value="COBALT-FACTOR III C(17)-METHYLTRANSFERASE-RELATED"/>
    <property type="match status" value="1"/>
</dbReference>
<evidence type="ECO:0000256" key="3">
    <source>
        <dbReference type="ARBA" id="ARBA00022603"/>
    </source>
</evidence>
<dbReference type="Gene3D" id="3.30.950.10">
    <property type="entry name" value="Methyltransferase, Cobalt-precorrin-4 Transmethylase, Domain 2"/>
    <property type="match status" value="1"/>
</dbReference>
<dbReference type="InterPro" id="IPR014776">
    <property type="entry name" value="4pyrrole_Mease_sub2"/>
</dbReference>
<evidence type="ECO:0000256" key="1">
    <source>
        <dbReference type="ARBA" id="ARBA00004953"/>
    </source>
</evidence>
<evidence type="ECO:0000313" key="8">
    <source>
        <dbReference type="Proteomes" id="UP000070427"/>
    </source>
</evidence>
<evidence type="ECO:0000256" key="2">
    <source>
        <dbReference type="ARBA" id="ARBA00022573"/>
    </source>
</evidence>
<feature type="domain" description="Tetrapyrrole methylase" evidence="6">
    <location>
        <begin position="6"/>
        <end position="210"/>
    </location>
</feature>
<dbReference type="Gene3D" id="3.40.1010.10">
    <property type="entry name" value="Cobalt-precorrin-4 Transmethylase, Domain 1"/>
    <property type="match status" value="1"/>
</dbReference>
<evidence type="ECO:0000259" key="6">
    <source>
        <dbReference type="Pfam" id="PF00590"/>
    </source>
</evidence>
<dbReference type="AlphaFoldDB" id="A0A140LB26"/>
<reference evidence="7 8" key="1">
    <citation type="submission" date="2015-12" db="EMBL/GenBank/DDBJ databases">
        <title>Draft genome sequnece of Fervidicola ferrireducens strain Y170.</title>
        <authorList>
            <person name="Patel B.K."/>
        </authorList>
    </citation>
    <scope>NUCLEOTIDE SEQUENCE [LARGE SCALE GENOMIC DNA]</scope>
    <source>
        <strain evidence="7 8">Y170</strain>
    </source>
</reference>
<dbReference type="SUPFAM" id="SSF53790">
    <property type="entry name" value="Tetrapyrrole methylase"/>
    <property type="match status" value="1"/>
</dbReference>
<evidence type="ECO:0000313" key="7">
    <source>
        <dbReference type="EMBL" id="KXG77751.1"/>
    </source>
</evidence>
<dbReference type="InterPro" id="IPR035996">
    <property type="entry name" value="4pyrrol_Methylase_sf"/>
</dbReference>
<dbReference type="Pfam" id="PF00590">
    <property type="entry name" value="TP_methylase"/>
    <property type="match status" value="1"/>
</dbReference>
<dbReference type="PANTHER" id="PTHR47036:SF1">
    <property type="entry name" value="COBALT-FACTOR III C(17)-METHYLTRANSFERASE-RELATED"/>
    <property type="match status" value="1"/>
</dbReference>
<dbReference type="GO" id="GO:0032259">
    <property type="term" value="P:methylation"/>
    <property type="evidence" value="ECO:0007669"/>
    <property type="project" value="UniProtKB-KW"/>
</dbReference>
<evidence type="ECO:0000256" key="4">
    <source>
        <dbReference type="ARBA" id="ARBA00022679"/>
    </source>
</evidence>
<evidence type="ECO:0000256" key="5">
    <source>
        <dbReference type="ARBA" id="ARBA00022691"/>
    </source>
</evidence>
<dbReference type="InParanoid" id="A0A140LB26"/>
<protein>
    <submittedName>
        <fullName evidence="7">Putative cobalt-factor III C(17)-methyltransferase</fullName>
        <ecNumber evidence="7">2.1.1.-</ecNumber>
    </submittedName>
</protein>
<dbReference type="PATRIC" id="fig|520764.3.peg.984"/>
<dbReference type="GO" id="GO:0009236">
    <property type="term" value="P:cobalamin biosynthetic process"/>
    <property type="evidence" value="ECO:0007669"/>
    <property type="project" value="UniProtKB-UniPathway"/>
</dbReference>
<dbReference type="Proteomes" id="UP000070427">
    <property type="component" value="Unassembled WGS sequence"/>
</dbReference>
<keyword evidence="3 7" id="KW-0489">Methyltransferase</keyword>
<dbReference type="RefSeq" id="WP_066352686.1">
    <property type="nucleotide sequence ID" value="NZ_LOED01000008.1"/>
</dbReference>
<keyword evidence="5" id="KW-0949">S-adenosyl-L-methionine</keyword>
<gene>
    <name evidence="7" type="primary">cbiH</name>
    <name evidence="7" type="ORF">AN618_09490</name>
</gene>
<keyword evidence="8" id="KW-1185">Reference proteome</keyword>
<dbReference type="InterPro" id="IPR051810">
    <property type="entry name" value="Precorrin_MeTrfase"/>
</dbReference>
<keyword evidence="4 7" id="KW-0808">Transferase</keyword>
<accession>A0A140LB26</accession>
<dbReference type="GO" id="GO:0008168">
    <property type="term" value="F:methyltransferase activity"/>
    <property type="evidence" value="ECO:0007669"/>
    <property type="project" value="UniProtKB-KW"/>
</dbReference>
<dbReference type="EC" id="2.1.1.-" evidence="7"/>
<dbReference type="NCBIfam" id="TIGR01466">
    <property type="entry name" value="cobJ_cbiH"/>
    <property type="match status" value="1"/>
</dbReference>
<keyword evidence="2" id="KW-0169">Cobalamin biosynthesis</keyword>
<dbReference type="EMBL" id="LOED01000008">
    <property type="protein sequence ID" value="KXG77751.1"/>
    <property type="molecule type" value="Genomic_DNA"/>
</dbReference>